<name>A0A0D9WS89_9ORYZ</name>
<keyword evidence="4" id="KW-1185">Reference proteome</keyword>
<dbReference type="HOGENOM" id="CLU_007383_9_0_1"/>
<evidence type="ECO:0000313" key="4">
    <source>
        <dbReference type="Proteomes" id="UP000032180"/>
    </source>
</evidence>
<dbReference type="CDD" id="cd08958">
    <property type="entry name" value="FR_SDR_e"/>
    <property type="match status" value="1"/>
</dbReference>
<dbReference type="PANTHER" id="PTHR10366">
    <property type="entry name" value="NAD DEPENDENT EPIMERASE/DEHYDRATASE"/>
    <property type="match status" value="1"/>
</dbReference>
<dbReference type="Gene3D" id="3.40.50.720">
    <property type="entry name" value="NAD(P)-binding Rossmann-like Domain"/>
    <property type="match status" value="1"/>
</dbReference>
<reference evidence="4" key="2">
    <citation type="submission" date="2013-12" db="EMBL/GenBank/DDBJ databases">
        <authorList>
            <person name="Yu Y."/>
            <person name="Lee S."/>
            <person name="de Baynast K."/>
            <person name="Wissotski M."/>
            <person name="Liu L."/>
            <person name="Talag J."/>
            <person name="Goicoechea J."/>
            <person name="Angelova A."/>
            <person name="Jetty R."/>
            <person name="Kudrna D."/>
            <person name="Golser W."/>
            <person name="Rivera L."/>
            <person name="Zhang J."/>
            <person name="Wing R."/>
        </authorList>
    </citation>
    <scope>NUCLEOTIDE SEQUENCE</scope>
</reference>
<reference evidence="3 4" key="1">
    <citation type="submission" date="2012-08" db="EMBL/GenBank/DDBJ databases">
        <title>Oryza genome evolution.</title>
        <authorList>
            <person name="Wing R.A."/>
        </authorList>
    </citation>
    <scope>NUCLEOTIDE SEQUENCE</scope>
</reference>
<accession>A0A0D9WS89</accession>
<organism evidence="3 4">
    <name type="scientific">Leersia perrieri</name>
    <dbReference type="NCBI Taxonomy" id="77586"/>
    <lineage>
        <taxon>Eukaryota</taxon>
        <taxon>Viridiplantae</taxon>
        <taxon>Streptophyta</taxon>
        <taxon>Embryophyta</taxon>
        <taxon>Tracheophyta</taxon>
        <taxon>Spermatophyta</taxon>
        <taxon>Magnoliopsida</taxon>
        <taxon>Liliopsida</taxon>
        <taxon>Poales</taxon>
        <taxon>Poaceae</taxon>
        <taxon>BOP clade</taxon>
        <taxon>Oryzoideae</taxon>
        <taxon>Oryzeae</taxon>
        <taxon>Oryzinae</taxon>
        <taxon>Leersia</taxon>
    </lineage>
</organism>
<dbReference type="InterPro" id="IPR050425">
    <property type="entry name" value="NAD(P)_dehydrat-like"/>
</dbReference>
<dbReference type="AlphaFoldDB" id="A0A0D9WS89"/>
<sequence length="322" mass="34930">MKEKTVCVTGAGGFVASWLVRRLLSSSSGGGYLVHGTVRDPSDAKNDHLREMNGAAERLRLFKADVLDKASVAAAVAGCGGVFHVASPVPAGKPRDPDAEVLGPAVAGTRNVVEAAGEAGVRRVVVVSSAAAVILDPAFPRDAVLGEDAWSDDHYCRSIENWYCLSKTLAEREAWRYAVENSEMDVVTVCPPLVLGPLLQSTVNTSSSILINLLKGDQEKAAKDKRRNVVDVRDVADALVLTYENPAASGRYICSAYNLKVSEMADIVRRFYPDINYPKFVGEEDERLLSSKKLQKLGWKFRTVEECLRDSVQSYKAAGILK</sequence>
<dbReference type="EnsemblPlants" id="LPERR06G17840.1">
    <property type="protein sequence ID" value="LPERR06G17840.1"/>
    <property type="gene ID" value="LPERR06G17840"/>
</dbReference>
<dbReference type="SUPFAM" id="SSF51735">
    <property type="entry name" value="NAD(P)-binding Rossmann-fold domains"/>
    <property type="match status" value="1"/>
</dbReference>
<dbReference type="Pfam" id="PF01370">
    <property type="entry name" value="Epimerase"/>
    <property type="match status" value="1"/>
</dbReference>
<dbReference type="Gramene" id="LPERR06G17840.1">
    <property type="protein sequence ID" value="LPERR06G17840.1"/>
    <property type="gene ID" value="LPERR06G17840"/>
</dbReference>
<dbReference type="eggNOG" id="KOG1502">
    <property type="taxonomic scope" value="Eukaryota"/>
</dbReference>
<feature type="domain" description="NAD-dependent epimerase/dehydratase" evidence="2">
    <location>
        <begin position="6"/>
        <end position="250"/>
    </location>
</feature>
<dbReference type="PANTHER" id="PTHR10366:SF838">
    <property type="entry name" value="NAD-DEPENDENT EPIMERASE_DEHYDRATASE DOMAIN-CONTAINING PROTEIN"/>
    <property type="match status" value="1"/>
</dbReference>
<proteinExistence type="predicted"/>
<dbReference type="FunFam" id="3.40.50.720:FF:000085">
    <property type="entry name" value="Dihydroflavonol reductase"/>
    <property type="match status" value="1"/>
</dbReference>
<reference evidence="3" key="3">
    <citation type="submission" date="2015-04" db="UniProtKB">
        <authorList>
            <consortium name="EnsemblPlants"/>
        </authorList>
    </citation>
    <scope>IDENTIFICATION</scope>
</reference>
<dbReference type="STRING" id="77586.A0A0D9WS89"/>
<evidence type="ECO:0000256" key="1">
    <source>
        <dbReference type="ARBA" id="ARBA00023002"/>
    </source>
</evidence>
<dbReference type="GO" id="GO:0016616">
    <property type="term" value="F:oxidoreductase activity, acting on the CH-OH group of donors, NAD or NADP as acceptor"/>
    <property type="evidence" value="ECO:0007669"/>
    <property type="project" value="TreeGrafter"/>
</dbReference>
<protein>
    <recommendedName>
        <fullName evidence="2">NAD-dependent epimerase/dehydratase domain-containing protein</fullName>
    </recommendedName>
</protein>
<evidence type="ECO:0000313" key="3">
    <source>
        <dbReference type="EnsemblPlants" id="LPERR06G17840.1"/>
    </source>
</evidence>
<dbReference type="InterPro" id="IPR036291">
    <property type="entry name" value="NAD(P)-bd_dom_sf"/>
</dbReference>
<keyword evidence="1" id="KW-0560">Oxidoreductase</keyword>
<evidence type="ECO:0000259" key="2">
    <source>
        <dbReference type="Pfam" id="PF01370"/>
    </source>
</evidence>
<dbReference type="InterPro" id="IPR001509">
    <property type="entry name" value="Epimerase_deHydtase"/>
</dbReference>
<dbReference type="Proteomes" id="UP000032180">
    <property type="component" value="Chromosome 6"/>
</dbReference>